<evidence type="ECO:0000313" key="1">
    <source>
        <dbReference type="EMBL" id="MBP2329515.1"/>
    </source>
</evidence>
<evidence type="ECO:0000313" key="2">
    <source>
        <dbReference type="Proteomes" id="UP001519332"/>
    </source>
</evidence>
<sequence>MVTPGVLRVEAKSSRARSMDSSVSNSLISLSRGVSGKTSRSNSPDARFIIVSAAAMM</sequence>
<dbReference type="RefSeq" id="WP_209646283.1">
    <property type="nucleotide sequence ID" value="NZ_JAGINW010000001.1"/>
</dbReference>
<reference evidence="1 2" key="1">
    <citation type="submission" date="2021-03" db="EMBL/GenBank/DDBJ databases">
        <title>Sequencing the genomes of 1000 actinobacteria strains.</title>
        <authorList>
            <person name="Klenk H.-P."/>
        </authorList>
    </citation>
    <scope>NUCLEOTIDE SEQUENCE [LARGE SCALE GENOMIC DNA]</scope>
    <source>
        <strain evidence="1 2">DSM 46670</strain>
    </source>
</reference>
<accession>A0ABS4TYN7</accession>
<organism evidence="1 2">
    <name type="scientific">Kibdelosporangium banguiense</name>
    <dbReference type="NCBI Taxonomy" id="1365924"/>
    <lineage>
        <taxon>Bacteria</taxon>
        <taxon>Bacillati</taxon>
        <taxon>Actinomycetota</taxon>
        <taxon>Actinomycetes</taxon>
        <taxon>Pseudonocardiales</taxon>
        <taxon>Pseudonocardiaceae</taxon>
        <taxon>Kibdelosporangium</taxon>
    </lineage>
</organism>
<comment type="caution">
    <text evidence="1">The sequence shown here is derived from an EMBL/GenBank/DDBJ whole genome shotgun (WGS) entry which is preliminary data.</text>
</comment>
<gene>
    <name evidence="1" type="ORF">JOF56_009900</name>
</gene>
<dbReference type="Proteomes" id="UP001519332">
    <property type="component" value="Unassembled WGS sequence"/>
</dbReference>
<keyword evidence="2" id="KW-1185">Reference proteome</keyword>
<protein>
    <submittedName>
        <fullName evidence="1">Uncharacterized protein</fullName>
    </submittedName>
</protein>
<name>A0ABS4TYN7_9PSEU</name>
<dbReference type="EMBL" id="JAGINW010000001">
    <property type="protein sequence ID" value="MBP2329515.1"/>
    <property type="molecule type" value="Genomic_DNA"/>
</dbReference>
<proteinExistence type="predicted"/>